<keyword evidence="14" id="KW-1185">Reference proteome</keyword>
<comment type="caution">
    <text evidence="13">The sequence shown here is derived from an EMBL/GenBank/DDBJ whole genome shotgun (WGS) entry which is preliminary data.</text>
</comment>
<dbReference type="InterPro" id="IPR001915">
    <property type="entry name" value="Peptidase_M48"/>
</dbReference>
<proteinExistence type="inferred from homology"/>
<gene>
    <name evidence="13" type="ORF">ENC19_11115</name>
</gene>
<evidence type="ECO:0000259" key="12">
    <source>
        <dbReference type="Pfam" id="PF01435"/>
    </source>
</evidence>
<dbReference type="GO" id="GO:0046872">
    <property type="term" value="F:metal ion binding"/>
    <property type="evidence" value="ECO:0007669"/>
    <property type="project" value="UniProtKB-KW"/>
</dbReference>
<dbReference type="AlphaFoldDB" id="A0A6M1L7B1"/>
<dbReference type="Pfam" id="PF01435">
    <property type="entry name" value="Peptidase_M48"/>
    <property type="match status" value="1"/>
</dbReference>
<keyword evidence="7 11" id="KW-1133">Transmembrane helix</keyword>
<evidence type="ECO:0000313" key="13">
    <source>
        <dbReference type="EMBL" id="NGM13173.1"/>
    </source>
</evidence>
<dbReference type="PANTHER" id="PTHR43221">
    <property type="entry name" value="PROTEASE HTPX"/>
    <property type="match status" value="1"/>
</dbReference>
<evidence type="ECO:0000256" key="9">
    <source>
        <dbReference type="ARBA" id="ARBA00023136"/>
    </source>
</evidence>
<keyword evidence="3 11" id="KW-0812">Transmembrane</keyword>
<evidence type="ECO:0000256" key="10">
    <source>
        <dbReference type="RuleBase" id="RU003983"/>
    </source>
</evidence>
<feature type="transmembrane region" description="Helical" evidence="11">
    <location>
        <begin position="90"/>
        <end position="116"/>
    </location>
</feature>
<keyword evidence="6 10" id="KW-0862">Zinc</keyword>
<feature type="transmembrane region" description="Helical" evidence="11">
    <location>
        <begin position="268"/>
        <end position="292"/>
    </location>
</feature>
<keyword evidence="1" id="KW-1003">Cell membrane</keyword>
<accession>A0A6M1L7B1</accession>
<keyword evidence="4" id="KW-0479">Metal-binding</keyword>
<dbReference type="Gene3D" id="3.30.2010.10">
    <property type="entry name" value="Metalloproteases ('zincins'), catalytic domain"/>
    <property type="match status" value="1"/>
</dbReference>
<dbReference type="Proteomes" id="UP000478148">
    <property type="component" value="Unassembled WGS sequence"/>
</dbReference>
<evidence type="ECO:0000313" key="14">
    <source>
        <dbReference type="Proteomes" id="UP000478148"/>
    </source>
</evidence>
<evidence type="ECO:0000256" key="4">
    <source>
        <dbReference type="ARBA" id="ARBA00022723"/>
    </source>
</evidence>
<dbReference type="RefSeq" id="WP_164447097.1">
    <property type="nucleotide sequence ID" value="NZ_SAIY01000003.1"/>
</dbReference>
<dbReference type="InterPro" id="IPR050083">
    <property type="entry name" value="HtpX_protease"/>
</dbReference>
<feature type="transmembrane region" description="Helical" evidence="11">
    <location>
        <begin position="122"/>
        <end position="139"/>
    </location>
</feature>
<comment type="similarity">
    <text evidence="10">Belongs to the peptidase M48 family.</text>
</comment>
<comment type="cofactor">
    <cofactor evidence="10">
        <name>Zn(2+)</name>
        <dbReference type="ChEBI" id="CHEBI:29105"/>
    </cofactor>
    <text evidence="10">Binds 1 zinc ion per subunit.</text>
</comment>
<evidence type="ECO:0000256" key="8">
    <source>
        <dbReference type="ARBA" id="ARBA00023049"/>
    </source>
</evidence>
<reference evidence="13 14" key="1">
    <citation type="submission" date="2020-02" db="EMBL/GenBank/DDBJ databases">
        <title>Draft Genome Sequence of Verrucosispora sp. Strain CWR15, Isolated from Gulf of Mexico Sponge.</title>
        <authorList>
            <person name="Kennedy S.J."/>
            <person name="Cella E."/>
            <person name="Azarian T."/>
            <person name="Baker B.J."/>
            <person name="Shaw L.N."/>
        </authorList>
    </citation>
    <scope>NUCLEOTIDE SEQUENCE [LARGE SCALE GENOMIC DNA]</scope>
    <source>
        <strain evidence="13 14">CWR15</strain>
    </source>
</reference>
<evidence type="ECO:0000256" key="7">
    <source>
        <dbReference type="ARBA" id="ARBA00022989"/>
    </source>
</evidence>
<sequence>MPIARDRIPSDPRVGSCPNCSSTELQTVVDQPPWCGRCEWNLDVAASGAAGRLGRSIERLDRRAGFRADRRLARMATQEDVSHSRLTPAFLLLGLVSGVLVLIPVGALAAAGWLLVDGEGPLILPLLLAAVAYALRPRLGSVRQVVRGAYRLTGQRQVALHRLVERVGDAVDAPKPDVIVLNNDWNAAAAVVGVRRTRVLLLGVPLLVGLTPQETVALIGHELGHFRWADSRRRLLTQPARTFFGVLATATRPPHGDAHDRELAGVHALFYTLWQVVGGAVSWLLFVVHLAMNTLDAREGRRAEVRADAMASSAAGSTAALSMIDVLVLSPVLAPLVTAYGTPGGAMDVWRRAIATTRTQRAGQLPMLRQLTIREHASLLASHPAPGRRHQVISQLPYRDASVVVAPDEAAVLDAELRPFVEALRKQLAQAYDL</sequence>
<keyword evidence="9 11" id="KW-0472">Membrane</keyword>
<dbReference type="GO" id="GO:0006508">
    <property type="term" value="P:proteolysis"/>
    <property type="evidence" value="ECO:0007669"/>
    <property type="project" value="UniProtKB-KW"/>
</dbReference>
<name>A0A6M1L7B1_9ACTN</name>
<keyword evidence="5 10" id="KW-0378">Hydrolase</keyword>
<dbReference type="GO" id="GO:0004222">
    <property type="term" value="F:metalloendopeptidase activity"/>
    <property type="evidence" value="ECO:0007669"/>
    <property type="project" value="InterPro"/>
</dbReference>
<keyword evidence="2 10" id="KW-0645">Protease</keyword>
<organism evidence="13 14">
    <name type="scientific">Verrucosispora sioxanthis</name>
    <dbReference type="NCBI Taxonomy" id="2499994"/>
    <lineage>
        <taxon>Bacteria</taxon>
        <taxon>Bacillati</taxon>
        <taxon>Actinomycetota</taxon>
        <taxon>Actinomycetes</taxon>
        <taxon>Micromonosporales</taxon>
        <taxon>Micromonosporaceae</taxon>
        <taxon>Micromonospora</taxon>
    </lineage>
</organism>
<evidence type="ECO:0000256" key="2">
    <source>
        <dbReference type="ARBA" id="ARBA00022670"/>
    </source>
</evidence>
<feature type="domain" description="Peptidase M48" evidence="12">
    <location>
        <begin position="155"/>
        <end position="394"/>
    </location>
</feature>
<evidence type="ECO:0000256" key="6">
    <source>
        <dbReference type="ARBA" id="ARBA00022833"/>
    </source>
</evidence>
<keyword evidence="8 10" id="KW-0482">Metalloprotease</keyword>
<evidence type="ECO:0000256" key="3">
    <source>
        <dbReference type="ARBA" id="ARBA00022692"/>
    </source>
</evidence>
<evidence type="ECO:0000256" key="5">
    <source>
        <dbReference type="ARBA" id="ARBA00022801"/>
    </source>
</evidence>
<dbReference type="EMBL" id="SAIY01000003">
    <property type="protein sequence ID" value="NGM13173.1"/>
    <property type="molecule type" value="Genomic_DNA"/>
</dbReference>
<dbReference type="PANTHER" id="PTHR43221:SF2">
    <property type="entry name" value="PROTEASE HTPX HOMOLOG"/>
    <property type="match status" value="1"/>
</dbReference>
<evidence type="ECO:0000256" key="1">
    <source>
        <dbReference type="ARBA" id="ARBA00022475"/>
    </source>
</evidence>
<evidence type="ECO:0000256" key="11">
    <source>
        <dbReference type="SAM" id="Phobius"/>
    </source>
</evidence>
<protein>
    <submittedName>
        <fullName evidence="13">M48 family metalloprotease</fullName>
    </submittedName>
</protein>